<accession>A0ACB7S699</accession>
<evidence type="ECO:0000313" key="2">
    <source>
        <dbReference type="Proteomes" id="UP000821845"/>
    </source>
</evidence>
<sequence length="117" mass="12789">MQLRHSLVTDLFSIVRRHRAVCHRLSRRGDDGPGISIRAAAKGKRSCALAYLSTDCPTSICLGRLSYGADHAPKDVVNAAMSFASAKLYRMRPPGLGHAVWARDKGEGEKGRWSKPS</sequence>
<gene>
    <name evidence="1" type="ORF">HPB50_013987</name>
</gene>
<protein>
    <submittedName>
        <fullName evidence="1">Uncharacterized protein</fullName>
    </submittedName>
</protein>
<evidence type="ECO:0000313" key="1">
    <source>
        <dbReference type="EMBL" id="KAH6930466.1"/>
    </source>
</evidence>
<reference evidence="1" key="1">
    <citation type="submission" date="2020-05" db="EMBL/GenBank/DDBJ databases">
        <title>Large-scale comparative analyses of tick genomes elucidate their genetic diversity and vector capacities.</title>
        <authorList>
            <person name="Jia N."/>
            <person name="Wang J."/>
            <person name="Shi W."/>
            <person name="Du L."/>
            <person name="Sun Y."/>
            <person name="Zhan W."/>
            <person name="Jiang J."/>
            <person name="Wang Q."/>
            <person name="Zhang B."/>
            <person name="Ji P."/>
            <person name="Sakyi L.B."/>
            <person name="Cui X."/>
            <person name="Yuan T."/>
            <person name="Jiang B."/>
            <person name="Yang W."/>
            <person name="Lam T.T.-Y."/>
            <person name="Chang Q."/>
            <person name="Ding S."/>
            <person name="Wang X."/>
            <person name="Zhu J."/>
            <person name="Ruan X."/>
            <person name="Zhao L."/>
            <person name="Wei J."/>
            <person name="Que T."/>
            <person name="Du C."/>
            <person name="Cheng J."/>
            <person name="Dai P."/>
            <person name="Han X."/>
            <person name="Huang E."/>
            <person name="Gao Y."/>
            <person name="Liu J."/>
            <person name="Shao H."/>
            <person name="Ye R."/>
            <person name="Li L."/>
            <person name="Wei W."/>
            <person name="Wang X."/>
            <person name="Wang C."/>
            <person name="Yang T."/>
            <person name="Huo Q."/>
            <person name="Li W."/>
            <person name="Guo W."/>
            <person name="Chen H."/>
            <person name="Zhou L."/>
            <person name="Ni X."/>
            <person name="Tian J."/>
            <person name="Zhou Y."/>
            <person name="Sheng Y."/>
            <person name="Liu T."/>
            <person name="Pan Y."/>
            <person name="Xia L."/>
            <person name="Li J."/>
            <person name="Zhao F."/>
            <person name="Cao W."/>
        </authorList>
    </citation>
    <scope>NUCLEOTIDE SEQUENCE</scope>
    <source>
        <strain evidence="1">Hyas-2018</strain>
    </source>
</reference>
<dbReference type="EMBL" id="CM023485">
    <property type="protein sequence ID" value="KAH6930466.1"/>
    <property type="molecule type" value="Genomic_DNA"/>
</dbReference>
<comment type="caution">
    <text evidence="1">The sequence shown here is derived from an EMBL/GenBank/DDBJ whole genome shotgun (WGS) entry which is preliminary data.</text>
</comment>
<name>A0ACB7S699_HYAAI</name>
<dbReference type="Proteomes" id="UP000821845">
    <property type="component" value="Chromosome 5"/>
</dbReference>
<proteinExistence type="predicted"/>
<organism evidence="1 2">
    <name type="scientific">Hyalomma asiaticum</name>
    <name type="common">Tick</name>
    <dbReference type="NCBI Taxonomy" id="266040"/>
    <lineage>
        <taxon>Eukaryota</taxon>
        <taxon>Metazoa</taxon>
        <taxon>Ecdysozoa</taxon>
        <taxon>Arthropoda</taxon>
        <taxon>Chelicerata</taxon>
        <taxon>Arachnida</taxon>
        <taxon>Acari</taxon>
        <taxon>Parasitiformes</taxon>
        <taxon>Ixodida</taxon>
        <taxon>Ixodoidea</taxon>
        <taxon>Ixodidae</taxon>
        <taxon>Hyalomminae</taxon>
        <taxon>Hyalomma</taxon>
    </lineage>
</organism>
<keyword evidence="2" id="KW-1185">Reference proteome</keyword>